<dbReference type="InterPro" id="IPR011690">
    <property type="entry name" value="P_starv_induced_PsiF"/>
</dbReference>
<feature type="signal peptide" evidence="2">
    <location>
        <begin position="1"/>
        <end position="22"/>
    </location>
</feature>
<name>A0A4Q2RG03_9HYPH</name>
<organism evidence="3 4">
    <name type="scientific">Lichenibacterium ramalinae</name>
    <dbReference type="NCBI Taxonomy" id="2316527"/>
    <lineage>
        <taxon>Bacteria</taxon>
        <taxon>Pseudomonadati</taxon>
        <taxon>Pseudomonadota</taxon>
        <taxon>Alphaproteobacteria</taxon>
        <taxon>Hyphomicrobiales</taxon>
        <taxon>Lichenihabitantaceae</taxon>
        <taxon>Lichenibacterium</taxon>
    </lineage>
</organism>
<dbReference type="RefSeq" id="WP_129218313.1">
    <property type="nucleotide sequence ID" value="NZ_QYBC01000004.1"/>
</dbReference>
<reference evidence="3 4" key="1">
    <citation type="submission" date="2018-09" db="EMBL/GenBank/DDBJ databases">
        <authorList>
            <person name="Grouzdev D.S."/>
            <person name="Krutkina M.S."/>
        </authorList>
    </citation>
    <scope>NUCLEOTIDE SEQUENCE [LARGE SCALE GENOMIC DNA]</scope>
    <source>
        <strain evidence="3 4">RmlP001</strain>
    </source>
</reference>
<evidence type="ECO:0000313" key="4">
    <source>
        <dbReference type="Proteomes" id="UP000289411"/>
    </source>
</evidence>
<accession>A0A4Q2RG03</accession>
<dbReference type="EMBL" id="QYBC01000004">
    <property type="protein sequence ID" value="RYB06377.1"/>
    <property type="molecule type" value="Genomic_DNA"/>
</dbReference>
<dbReference type="AlphaFoldDB" id="A0A4Q2RG03"/>
<evidence type="ECO:0000256" key="1">
    <source>
        <dbReference type="SAM" id="MobiDB-lite"/>
    </source>
</evidence>
<reference evidence="3 4" key="2">
    <citation type="submission" date="2019-02" db="EMBL/GenBank/DDBJ databases">
        <title>'Lichenibacterium ramalinii' gen. nov. sp. nov., 'Lichenibacterium minor' gen. nov. sp. nov.</title>
        <authorList>
            <person name="Pankratov T."/>
        </authorList>
    </citation>
    <scope>NUCLEOTIDE SEQUENCE [LARGE SCALE GENOMIC DNA]</scope>
    <source>
        <strain evidence="3 4">RmlP001</strain>
    </source>
</reference>
<feature type="region of interest" description="Disordered" evidence="1">
    <location>
        <begin position="26"/>
        <end position="86"/>
    </location>
</feature>
<evidence type="ECO:0000313" key="3">
    <source>
        <dbReference type="EMBL" id="RYB06377.1"/>
    </source>
</evidence>
<feature type="compositionally biased region" description="Basic residues" evidence="1">
    <location>
        <begin position="71"/>
        <end position="86"/>
    </location>
</feature>
<comment type="caution">
    <text evidence="3">The sequence shown here is derived from an EMBL/GenBank/DDBJ whole genome shotgun (WGS) entry which is preliminary data.</text>
</comment>
<sequence>MTSRLPLLAVLAIALASGGAFAQTAAAPSAPAPAAPMSAAPMAPMAKKAPKPRTAQSLECSKKADAANVHGKPRSAFMRKCKSGKA</sequence>
<keyword evidence="2" id="KW-0732">Signal</keyword>
<dbReference type="Pfam" id="PF07769">
    <property type="entry name" value="PsiF_repeat"/>
    <property type="match status" value="1"/>
</dbReference>
<keyword evidence="4" id="KW-1185">Reference proteome</keyword>
<gene>
    <name evidence="3" type="ORF">D3272_06415</name>
</gene>
<feature type="chain" id="PRO_5020633501" evidence="2">
    <location>
        <begin position="23"/>
        <end position="86"/>
    </location>
</feature>
<feature type="compositionally biased region" description="Low complexity" evidence="1">
    <location>
        <begin position="35"/>
        <end position="47"/>
    </location>
</feature>
<dbReference type="OrthoDB" id="8453684at2"/>
<protein>
    <submittedName>
        <fullName evidence="3">Phosphate starvation-inducible protein PsiF</fullName>
    </submittedName>
</protein>
<dbReference type="Proteomes" id="UP000289411">
    <property type="component" value="Unassembled WGS sequence"/>
</dbReference>
<evidence type="ECO:0000256" key="2">
    <source>
        <dbReference type="SAM" id="SignalP"/>
    </source>
</evidence>
<proteinExistence type="predicted"/>